<dbReference type="EMBL" id="JACTNZ010000012">
    <property type="protein sequence ID" value="KAG5520755.1"/>
    <property type="molecule type" value="Genomic_DNA"/>
</dbReference>
<name>A0AAV6I254_9ERIC</name>
<organism evidence="1 2">
    <name type="scientific">Rhododendron griersonianum</name>
    <dbReference type="NCBI Taxonomy" id="479676"/>
    <lineage>
        <taxon>Eukaryota</taxon>
        <taxon>Viridiplantae</taxon>
        <taxon>Streptophyta</taxon>
        <taxon>Embryophyta</taxon>
        <taxon>Tracheophyta</taxon>
        <taxon>Spermatophyta</taxon>
        <taxon>Magnoliopsida</taxon>
        <taxon>eudicotyledons</taxon>
        <taxon>Gunneridae</taxon>
        <taxon>Pentapetalae</taxon>
        <taxon>asterids</taxon>
        <taxon>Ericales</taxon>
        <taxon>Ericaceae</taxon>
        <taxon>Ericoideae</taxon>
        <taxon>Rhodoreae</taxon>
        <taxon>Rhododendron</taxon>
    </lineage>
</organism>
<gene>
    <name evidence="1" type="ORF">RHGRI_033362</name>
</gene>
<evidence type="ECO:0000313" key="2">
    <source>
        <dbReference type="Proteomes" id="UP000823749"/>
    </source>
</evidence>
<comment type="caution">
    <text evidence="1">The sequence shown here is derived from an EMBL/GenBank/DDBJ whole genome shotgun (WGS) entry which is preliminary data.</text>
</comment>
<sequence>MILGCTCSTMANHSVGDSLPTFGELLSSSVIFIGVHITQISIFSMPQYIADRN</sequence>
<dbReference type="AlphaFoldDB" id="A0AAV6I254"/>
<accession>A0AAV6I254</accession>
<keyword evidence="2" id="KW-1185">Reference proteome</keyword>
<proteinExistence type="predicted"/>
<protein>
    <submittedName>
        <fullName evidence="1">Uncharacterized protein</fullName>
    </submittedName>
</protein>
<dbReference type="Proteomes" id="UP000823749">
    <property type="component" value="Chromosome 12"/>
</dbReference>
<evidence type="ECO:0000313" key="1">
    <source>
        <dbReference type="EMBL" id="KAG5520755.1"/>
    </source>
</evidence>
<reference evidence="1" key="1">
    <citation type="submission" date="2020-08" db="EMBL/GenBank/DDBJ databases">
        <title>Plant Genome Project.</title>
        <authorList>
            <person name="Zhang R.-G."/>
        </authorList>
    </citation>
    <scope>NUCLEOTIDE SEQUENCE</scope>
    <source>
        <strain evidence="1">WSP0</strain>
        <tissue evidence="1">Leaf</tissue>
    </source>
</reference>